<dbReference type="PANTHER" id="PTHR33908">
    <property type="entry name" value="MANNOSYLTRANSFERASE YKCB-RELATED"/>
    <property type="match status" value="1"/>
</dbReference>
<feature type="transmembrane region" description="Helical" evidence="8">
    <location>
        <begin position="125"/>
        <end position="150"/>
    </location>
</feature>
<evidence type="ECO:0000313" key="11">
    <source>
        <dbReference type="Proteomes" id="UP001596303"/>
    </source>
</evidence>
<gene>
    <name evidence="10" type="ORF">ACFQDM_05450</name>
</gene>
<dbReference type="GO" id="GO:0016757">
    <property type="term" value="F:glycosyltransferase activity"/>
    <property type="evidence" value="ECO:0007669"/>
    <property type="project" value="UniProtKB-KW"/>
</dbReference>
<feature type="transmembrane region" description="Helical" evidence="8">
    <location>
        <begin position="283"/>
        <end position="303"/>
    </location>
</feature>
<evidence type="ECO:0000259" key="9">
    <source>
        <dbReference type="Pfam" id="PF13231"/>
    </source>
</evidence>
<dbReference type="Pfam" id="PF13231">
    <property type="entry name" value="PMT_2"/>
    <property type="match status" value="1"/>
</dbReference>
<comment type="subcellular location">
    <subcellularLocation>
        <location evidence="1">Cell membrane</location>
        <topology evidence="1">Multi-pass membrane protein</topology>
    </subcellularLocation>
</comment>
<feature type="transmembrane region" description="Helical" evidence="8">
    <location>
        <begin position="310"/>
        <end position="331"/>
    </location>
</feature>
<evidence type="ECO:0000256" key="7">
    <source>
        <dbReference type="ARBA" id="ARBA00023136"/>
    </source>
</evidence>
<sequence>MLFTPLNLGPDEAQYWRWSKSFDWGYFSKPPMVAWVIGAMTNLFGDHEWAIRFASPIFHTGTAIALFMAGQRFWSTKVGIYAGLCFTLMTAIWLSSGIMSTDVPLLFFWSLGLFFFLSLRTNRSWVAAIGLGVALGLGFLSKYAMVYFLIGMALSALIDPVSRKALLSLKGLAALALFLAIFAPHLVWNAENGFKTVGHTADNANWGEELLNPENGFKFFFDQFAVFGPLSFLLLLSFFGLSIFRRNAITQWADRRIAVLACFVIPPLLIILVQAFISRAHANWAATAYPAACLILAIWATSVGGWVRKILIGGFALSMVVGVIFTTLVVLPVETQIQVMGGNATKRLRGWPETTQQVKALATEYNASAVIIDEREIWHGLDYYGRDGELAVPVRAWRREDHPKSASEEALISQADAENALILSYREGDRANLLADFAETEAIGELEIDLGGNRYRRFEVYIGRGFEPKPRPLPTT</sequence>
<keyword evidence="2" id="KW-1003">Cell membrane</keyword>
<dbReference type="InterPro" id="IPR038731">
    <property type="entry name" value="RgtA/B/C-like"/>
</dbReference>
<keyword evidence="7 8" id="KW-0472">Membrane</keyword>
<feature type="transmembrane region" description="Helical" evidence="8">
    <location>
        <begin position="224"/>
        <end position="244"/>
    </location>
</feature>
<evidence type="ECO:0000256" key="3">
    <source>
        <dbReference type="ARBA" id="ARBA00022676"/>
    </source>
</evidence>
<name>A0ABW1S8D9_9PROT</name>
<evidence type="ECO:0000256" key="2">
    <source>
        <dbReference type="ARBA" id="ARBA00022475"/>
    </source>
</evidence>
<dbReference type="EC" id="2.4.-.-" evidence="10"/>
<evidence type="ECO:0000256" key="1">
    <source>
        <dbReference type="ARBA" id="ARBA00004651"/>
    </source>
</evidence>
<keyword evidence="6 8" id="KW-1133">Transmembrane helix</keyword>
<accession>A0ABW1S8D9</accession>
<evidence type="ECO:0000256" key="8">
    <source>
        <dbReference type="SAM" id="Phobius"/>
    </source>
</evidence>
<feature type="domain" description="Glycosyltransferase RgtA/B/C/D-like" evidence="9">
    <location>
        <begin position="28"/>
        <end position="188"/>
    </location>
</feature>
<feature type="transmembrane region" description="Helical" evidence="8">
    <location>
        <begin position="171"/>
        <end position="188"/>
    </location>
</feature>
<evidence type="ECO:0000313" key="10">
    <source>
        <dbReference type="EMBL" id="MFC6197511.1"/>
    </source>
</evidence>
<keyword evidence="3 10" id="KW-0328">Glycosyltransferase</keyword>
<feature type="transmembrane region" description="Helical" evidence="8">
    <location>
        <begin position="57"/>
        <end position="74"/>
    </location>
</feature>
<protein>
    <submittedName>
        <fullName evidence="10">ArnT family glycosyltransferase</fullName>
        <ecNumber evidence="10">2.4.-.-</ecNumber>
    </submittedName>
</protein>
<evidence type="ECO:0000256" key="4">
    <source>
        <dbReference type="ARBA" id="ARBA00022679"/>
    </source>
</evidence>
<keyword evidence="5 8" id="KW-0812">Transmembrane</keyword>
<evidence type="ECO:0000256" key="5">
    <source>
        <dbReference type="ARBA" id="ARBA00022692"/>
    </source>
</evidence>
<organism evidence="10 11">
    <name type="scientific">Ponticaulis profundi</name>
    <dbReference type="NCBI Taxonomy" id="2665222"/>
    <lineage>
        <taxon>Bacteria</taxon>
        <taxon>Pseudomonadati</taxon>
        <taxon>Pseudomonadota</taxon>
        <taxon>Alphaproteobacteria</taxon>
        <taxon>Hyphomonadales</taxon>
        <taxon>Hyphomonadaceae</taxon>
        <taxon>Ponticaulis</taxon>
    </lineage>
</organism>
<keyword evidence="11" id="KW-1185">Reference proteome</keyword>
<feature type="transmembrane region" description="Helical" evidence="8">
    <location>
        <begin position="256"/>
        <end position="277"/>
    </location>
</feature>
<dbReference type="PANTHER" id="PTHR33908:SF11">
    <property type="entry name" value="MEMBRANE PROTEIN"/>
    <property type="match status" value="1"/>
</dbReference>
<evidence type="ECO:0000256" key="6">
    <source>
        <dbReference type="ARBA" id="ARBA00022989"/>
    </source>
</evidence>
<feature type="transmembrane region" description="Helical" evidence="8">
    <location>
        <begin position="80"/>
        <end position="96"/>
    </location>
</feature>
<comment type="caution">
    <text evidence="10">The sequence shown here is derived from an EMBL/GenBank/DDBJ whole genome shotgun (WGS) entry which is preliminary data.</text>
</comment>
<reference evidence="11" key="1">
    <citation type="journal article" date="2019" name="Int. J. Syst. Evol. Microbiol.">
        <title>The Global Catalogue of Microorganisms (GCM) 10K type strain sequencing project: providing services to taxonomists for standard genome sequencing and annotation.</title>
        <authorList>
            <consortium name="The Broad Institute Genomics Platform"/>
            <consortium name="The Broad Institute Genome Sequencing Center for Infectious Disease"/>
            <person name="Wu L."/>
            <person name="Ma J."/>
        </authorList>
    </citation>
    <scope>NUCLEOTIDE SEQUENCE [LARGE SCALE GENOMIC DNA]</scope>
    <source>
        <strain evidence="11">CGMCC-1.15741</strain>
    </source>
</reference>
<proteinExistence type="predicted"/>
<dbReference type="InterPro" id="IPR050297">
    <property type="entry name" value="LipidA_mod_glycosyltrf_83"/>
</dbReference>
<keyword evidence="4 10" id="KW-0808">Transferase</keyword>
<dbReference type="EMBL" id="JBHSSW010000005">
    <property type="protein sequence ID" value="MFC6197511.1"/>
    <property type="molecule type" value="Genomic_DNA"/>
</dbReference>
<dbReference type="Proteomes" id="UP001596303">
    <property type="component" value="Unassembled WGS sequence"/>
</dbReference>